<dbReference type="RefSeq" id="WP_163968121.1">
    <property type="nucleotide sequence ID" value="NZ_JAAIVB010000078.1"/>
</dbReference>
<organism evidence="2 3">
    <name type="scientific">Noviherbaspirillum galbum</name>
    <dbReference type="NCBI Taxonomy" id="2709383"/>
    <lineage>
        <taxon>Bacteria</taxon>
        <taxon>Pseudomonadati</taxon>
        <taxon>Pseudomonadota</taxon>
        <taxon>Betaproteobacteria</taxon>
        <taxon>Burkholderiales</taxon>
        <taxon>Oxalobacteraceae</taxon>
        <taxon>Noviherbaspirillum</taxon>
    </lineage>
</organism>
<proteinExistence type="predicted"/>
<dbReference type="Proteomes" id="UP000482155">
    <property type="component" value="Unassembled WGS sequence"/>
</dbReference>
<reference evidence="2 3" key="1">
    <citation type="submission" date="2020-02" db="EMBL/GenBank/DDBJ databases">
        <authorList>
            <person name="Kim M.K."/>
        </authorList>
    </citation>
    <scope>NUCLEOTIDE SEQUENCE [LARGE SCALE GENOMIC DNA]</scope>
    <source>
        <strain evidence="2 3">17J57-3</strain>
    </source>
</reference>
<dbReference type="AlphaFoldDB" id="A0A6B3STU0"/>
<keyword evidence="1" id="KW-0175">Coiled coil</keyword>
<keyword evidence="3" id="KW-1185">Reference proteome</keyword>
<sequence length="98" mass="11215">MTDEAQEALRQAQEMLERLEEAVQLADIAILRANALYDKIGMTREEVRLMMQPFVELFDDDTIPVAHDGEPVELNEQDYRDALSHFTEHSAHSAENSN</sequence>
<protein>
    <submittedName>
        <fullName evidence="2">Uncharacterized protein</fullName>
    </submittedName>
</protein>
<name>A0A6B3STU0_9BURK</name>
<accession>A0A6B3STU0</accession>
<dbReference type="EMBL" id="JAAIVB010000078">
    <property type="protein sequence ID" value="NEX64213.1"/>
    <property type="molecule type" value="Genomic_DNA"/>
</dbReference>
<evidence type="ECO:0000313" key="2">
    <source>
        <dbReference type="EMBL" id="NEX64213.1"/>
    </source>
</evidence>
<gene>
    <name evidence="2" type="ORF">G3574_24285</name>
</gene>
<evidence type="ECO:0000313" key="3">
    <source>
        <dbReference type="Proteomes" id="UP000482155"/>
    </source>
</evidence>
<evidence type="ECO:0000256" key="1">
    <source>
        <dbReference type="SAM" id="Coils"/>
    </source>
</evidence>
<comment type="caution">
    <text evidence="2">The sequence shown here is derived from an EMBL/GenBank/DDBJ whole genome shotgun (WGS) entry which is preliminary data.</text>
</comment>
<feature type="coiled-coil region" evidence="1">
    <location>
        <begin position="2"/>
        <end position="29"/>
    </location>
</feature>